<dbReference type="GO" id="GO:0043614">
    <property type="term" value="C:multi-eIF complex"/>
    <property type="evidence" value="ECO:0007669"/>
    <property type="project" value="EnsemblFungi"/>
</dbReference>
<dbReference type="GO" id="GO:0008541">
    <property type="term" value="C:proteasome regulatory particle, lid subcomplex"/>
    <property type="evidence" value="ECO:0007669"/>
    <property type="project" value="UniProtKB-ARBA"/>
</dbReference>
<dbReference type="GeneID" id="30993385"/>
<evidence type="ECO:0000256" key="2">
    <source>
        <dbReference type="ARBA" id="ARBA00022540"/>
    </source>
</evidence>
<dbReference type="Proteomes" id="UP000095085">
    <property type="component" value="Unassembled WGS sequence"/>
</dbReference>
<dbReference type="RefSeq" id="XP_020075362.1">
    <property type="nucleotide sequence ID" value="XM_020218835.1"/>
</dbReference>
<feature type="compositionally biased region" description="Acidic residues" evidence="5">
    <location>
        <begin position="15"/>
        <end position="55"/>
    </location>
</feature>
<comment type="subunit">
    <text evidence="4">Component of the eukaryotic translation initiation factor 3 (eIF-3) complex.</text>
</comment>
<dbReference type="GO" id="GO:0071540">
    <property type="term" value="C:eukaryotic translation initiation factor 3 complex, eIF3e"/>
    <property type="evidence" value="ECO:0007669"/>
    <property type="project" value="EnsemblFungi"/>
</dbReference>
<dbReference type="GO" id="GO:0071541">
    <property type="term" value="C:eukaryotic translation initiation factor 3 complex, eIF3m"/>
    <property type="evidence" value="ECO:0007669"/>
    <property type="project" value="EnsemblFungi"/>
</dbReference>
<accession>A0A1E4RGP9</accession>
<comment type="function">
    <text evidence="4">Component of the eukaryotic translation initiation factor 3 (eIF-3) complex, which is involved in protein synthesis of a specialized repertoire of mRNAs and, together with other initiation factors, stimulates binding of mRNA and methionyl-tRNAi to the 40S ribosome. The eIF-3 complex specifically targets and initiates translation of a subset of mRNAs involved in cell proliferation.</text>
</comment>
<feature type="compositionally biased region" description="Basic and acidic residues" evidence="5">
    <location>
        <begin position="798"/>
        <end position="815"/>
    </location>
</feature>
<dbReference type="STRING" id="984485.A0A1E4RGP9"/>
<keyword evidence="8" id="KW-1185">Reference proteome</keyword>
<protein>
    <recommendedName>
        <fullName evidence="4">Eukaryotic translation initiation factor 3 subunit C</fullName>
        <shortName evidence="4">eIF3c</shortName>
    </recommendedName>
    <alternativeName>
        <fullName evidence="4">Eukaryotic translation initiation factor 3 93 kDa subunit homolog</fullName>
        <shortName evidence="4">eIF3 p93</shortName>
    </alternativeName>
    <alternativeName>
        <fullName evidence="4">Translation initiation factor eIF3, p93 subunit homolog</fullName>
    </alternativeName>
</protein>
<dbReference type="GO" id="GO:0003723">
    <property type="term" value="F:RNA binding"/>
    <property type="evidence" value="ECO:0007669"/>
    <property type="project" value="InterPro"/>
</dbReference>
<dbReference type="EMBL" id="KV454542">
    <property type="protein sequence ID" value="ODV66295.1"/>
    <property type="molecule type" value="Genomic_DNA"/>
</dbReference>
<proteinExistence type="inferred from homology"/>
<dbReference type="AlphaFoldDB" id="A0A1E4RGP9"/>
<dbReference type="GO" id="GO:0003743">
    <property type="term" value="F:translation initiation factor activity"/>
    <property type="evidence" value="ECO:0007669"/>
    <property type="project" value="UniProtKB-UniRule"/>
</dbReference>
<dbReference type="Pfam" id="PF01399">
    <property type="entry name" value="PCI"/>
    <property type="match status" value="1"/>
</dbReference>
<comment type="subcellular location">
    <subcellularLocation>
        <location evidence="4">Cytoplasm</location>
    </subcellularLocation>
</comment>
<evidence type="ECO:0000313" key="7">
    <source>
        <dbReference type="EMBL" id="ODV66295.1"/>
    </source>
</evidence>
<dbReference type="Pfam" id="PF05470">
    <property type="entry name" value="eIF-3c_N"/>
    <property type="match status" value="2"/>
</dbReference>
<reference evidence="8" key="1">
    <citation type="submission" date="2016-05" db="EMBL/GenBank/DDBJ databases">
        <title>Comparative genomics of biotechnologically important yeasts.</title>
        <authorList>
            <consortium name="DOE Joint Genome Institute"/>
            <person name="Riley R."/>
            <person name="Haridas S."/>
            <person name="Wolfe K.H."/>
            <person name="Lopes M.R."/>
            <person name="Hittinger C.T."/>
            <person name="Goker M."/>
            <person name="Salamov A."/>
            <person name="Wisecaver J."/>
            <person name="Long T.M."/>
            <person name="Aerts A.L."/>
            <person name="Barry K."/>
            <person name="Choi C."/>
            <person name="Clum A."/>
            <person name="Coughlan A.Y."/>
            <person name="Deshpande S."/>
            <person name="Douglass A.P."/>
            <person name="Hanson S.J."/>
            <person name="Klenk H.-P."/>
            <person name="Labutti K."/>
            <person name="Lapidus A."/>
            <person name="Lindquist E."/>
            <person name="Lipzen A."/>
            <person name="Meier-Kolthoff J.P."/>
            <person name="Ohm R.A."/>
            <person name="Otillar R.P."/>
            <person name="Pangilinan J."/>
            <person name="Peng Y."/>
            <person name="Rokas A."/>
            <person name="Rosa C.A."/>
            <person name="Scheuner C."/>
            <person name="Sibirny A.A."/>
            <person name="Slot J.C."/>
            <person name="Stielow J.B."/>
            <person name="Sun H."/>
            <person name="Kurtzman C.P."/>
            <person name="Blackwell M."/>
            <person name="Grigoriev I.V."/>
            <person name="Jeffries T.W."/>
        </authorList>
    </citation>
    <scope>NUCLEOTIDE SEQUENCE [LARGE SCALE GENOMIC DNA]</scope>
    <source>
        <strain evidence="8">NRRL Y-1933</strain>
    </source>
</reference>
<keyword evidence="1 4" id="KW-0963">Cytoplasm</keyword>
<dbReference type="GO" id="GO:0016282">
    <property type="term" value="C:eukaryotic 43S preinitiation complex"/>
    <property type="evidence" value="ECO:0007669"/>
    <property type="project" value="UniProtKB-UniRule"/>
</dbReference>
<dbReference type="GO" id="GO:0001732">
    <property type="term" value="P:formation of cytoplasmic translation initiation complex"/>
    <property type="evidence" value="ECO:0007669"/>
    <property type="project" value="UniProtKB-UniRule"/>
</dbReference>
<dbReference type="OrthoDB" id="29647at2759"/>
<evidence type="ECO:0000259" key="6">
    <source>
        <dbReference type="PROSITE" id="PS50250"/>
    </source>
</evidence>
<evidence type="ECO:0000256" key="1">
    <source>
        <dbReference type="ARBA" id="ARBA00022490"/>
    </source>
</evidence>
<keyword evidence="2 4" id="KW-0396">Initiation factor</keyword>
<feature type="region of interest" description="Disordered" evidence="5">
    <location>
        <begin position="774"/>
        <end position="832"/>
    </location>
</feature>
<dbReference type="PANTHER" id="PTHR13937">
    <property type="entry name" value="EUKARYOTIC TRANSLATION INITATION FACTOR 3, SUBUNIT 8 EIF3S8 -RELATED"/>
    <property type="match status" value="1"/>
</dbReference>
<feature type="compositionally biased region" description="Low complexity" evidence="5">
    <location>
        <begin position="787"/>
        <end position="797"/>
    </location>
</feature>
<feature type="domain" description="PCI" evidence="6">
    <location>
        <begin position="579"/>
        <end position="752"/>
    </location>
</feature>
<evidence type="ECO:0000256" key="3">
    <source>
        <dbReference type="ARBA" id="ARBA00022917"/>
    </source>
</evidence>
<feature type="region of interest" description="Disordered" evidence="5">
    <location>
        <begin position="1"/>
        <end position="86"/>
    </location>
</feature>
<evidence type="ECO:0000313" key="8">
    <source>
        <dbReference type="Proteomes" id="UP000095085"/>
    </source>
</evidence>
<dbReference type="InterPro" id="IPR008905">
    <property type="entry name" value="EIF3C_N_dom"/>
</dbReference>
<dbReference type="PROSITE" id="PS50250">
    <property type="entry name" value="PCI"/>
    <property type="match status" value="1"/>
</dbReference>
<feature type="compositionally biased region" description="Polar residues" evidence="5">
    <location>
        <begin position="820"/>
        <end position="832"/>
    </location>
</feature>
<organism evidence="7 8">
    <name type="scientific">Hyphopichia burtonii NRRL Y-1933</name>
    <dbReference type="NCBI Taxonomy" id="984485"/>
    <lineage>
        <taxon>Eukaryota</taxon>
        <taxon>Fungi</taxon>
        <taxon>Dikarya</taxon>
        <taxon>Ascomycota</taxon>
        <taxon>Saccharomycotina</taxon>
        <taxon>Pichiomycetes</taxon>
        <taxon>Debaryomycetaceae</taxon>
        <taxon>Hyphopichia</taxon>
    </lineage>
</organism>
<dbReference type="InterPro" id="IPR036390">
    <property type="entry name" value="WH_DNA-bd_sf"/>
</dbReference>
<comment type="similarity">
    <text evidence="4">Belongs to the eIF-3 subunit C family.</text>
</comment>
<evidence type="ECO:0000256" key="5">
    <source>
        <dbReference type="SAM" id="MobiDB-lite"/>
    </source>
</evidence>
<dbReference type="GO" id="GO:0033290">
    <property type="term" value="C:eukaryotic 48S preinitiation complex"/>
    <property type="evidence" value="ECO:0007669"/>
    <property type="project" value="UniProtKB-UniRule"/>
</dbReference>
<dbReference type="PANTHER" id="PTHR13937:SF0">
    <property type="entry name" value="EUKARYOTIC TRANSLATION INITIATION FACTOR 3 SUBUNIT C-RELATED"/>
    <property type="match status" value="1"/>
</dbReference>
<name>A0A1E4RGP9_9ASCO</name>
<gene>
    <name evidence="4" type="primary">NIP1</name>
    <name evidence="7" type="ORF">HYPBUDRAFT_111508</name>
</gene>
<dbReference type="HAMAP" id="MF_03002">
    <property type="entry name" value="eIF3c"/>
    <property type="match status" value="1"/>
</dbReference>
<dbReference type="InterPro" id="IPR027516">
    <property type="entry name" value="EIF3C"/>
</dbReference>
<dbReference type="GO" id="GO:0010494">
    <property type="term" value="C:cytoplasmic stress granule"/>
    <property type="evidence" value="ECO:0007669"/>
    <property type="project" value="EnsemblFungi"/>
</dbReference>
<dbReference type="GO" id="GO:0031369">
    <property type="term" value="F:translation initiation factor binding"/>
    <property type="evidence" value="ECO:0007669"/>
    <property type="project" value="EnsemblFungi"/>
</dbReference>
<dbReference type="SMART" id="SM00088">
    <property type="entry name" value="PINT"/>
    <property type="match status" value="1"/>
</dbReference>
<sequence length="832" mass="94968">MSRFFVSGYSSDSSSSEEDLLSASEEELISSSSSEDDLSEDSEFDDDSSDDDSDSDGPKGPSYFLKSSFKKGAADSDSDSDDDEGRKVVKSAKDKLLDEMKASIETINTNKRTNEWIGILAEFDKLGRFLIRASQQKLSTPNFYYKLVGELDDFINETSINEKESDKKMNAAQSRAFNTIKQRVKKQSKEYQPYLDLYRANPELFDSEEPLDIAPETKDAEATVSERVLSPVFTTLRQISETRGKKNIDKYEQISILEDLLEQFKSGKPFELISIYQMLLSIRFDVYSNQSFMPVDQWEKNQIDFNSLLDLLESKADQYQVSELGKATDDIDIEPTANEQGIKIISGSITSFAERLDDEFTRFLQNTDPHSTEYIERLKDETKLYKLLVRAQVYVELTTPEEIRNTTDGEQLARIVLRRLDHIYYKPDQLIKINEDQAWKNISGTSSLVGSDAEAGEVINELSVFLSEQANPVYERRALLSSIYYNAINNRYQKARDLFLESQVYATIHHADSSLQVQYNRALVQLGLSAFRAGEIEESHQALNEIANSQRLKELLGQGFSSKYPSQATNAEKLKLYPFHMHINLELLECAFMTSSLLIEIPALAAASTKDSKRKASIKSFKSKLEFHDRQYFTGPPESIKDHLVHASRALQKGDWANAYSLLSSIKIWKLFPDNDDLLDMLKKQLKVEGLRTYIFTYKSVFSKLSIEKLSKVFEIESADVISILEKMIEIGDINATLDENKSFINFATDEPQRTKLQELAIVMKEKVGVLSEKNEKTASNGHGKKQPLQQQQQQQQQKEHQKEQKELLQEENNRFRYANVNTNNDEFQASV</sequence>
<dbReference type="InterPro" id="IPR000717">
    <property type="entry name" value="PCI_dom"/>
</dbReference>
<dbReference type="SUPFAM" id="SSF46785">
    <property type="entry name" value="Winged helix' DNA-binding domain"/>
    <property type="match status" value="1"/>
</dbReference>
<evidence type="ECO:0000256" key="4">
    <source>
        <dbReference type="HAMAP-Rule" id="MF_03002"/>
    </source>
</evidence>
<keyword evidence="3 4" id="KW-0648">Protein biosynthesis</keyword>